<dbReference type="EMBL" id="CAKMRJ010005412">
    <property type="protein sequence ID" value="CAH1442537.1"/>
    <property type="molecule type" value="Genomic_DNA"/>
</dbReference>
<name>A0AAU9NX27_9ASTR</name>
<reference evidence="1 2" key="1">
    <citation type="submission" date="2022-01" db="EMBL/GenBank/DDBJ databases">
        <authorList>
            <person name="Xiong W."/>
            <person name="Schranz E."/>
        </authorList>
    </citation>
    <scope>NUCLEOTIDE SEQUENCE [LARGE SCALE GENOMIC DNA]</scope>
</reference>
<organism evidence="1 2">
    <name type="scientific">Lactuca virosa</name>
    <dbReference type="NCBI Taxonomy" id="75947"/>
    <lineage>
        <taxon>Eukaryota</taxon>
        <taxon>Viridiplantae</taxon>
        <taxon>Streptophyta</taxon>
        <taxon>Embryophyta</taxon>
        <taxon>Tracheophyta</taxon>
        <taxon>Spermatophyta</taxon>
        <taxon>Magnoliopsida</taxon>
        <taxon>eudicotyledons</taxon>
        <taxon>Gunneridae</taxon>
        <taxon>Pentapetalae</taxon>
        <taxon>asterids</taxon>
        <taxon>campanulids</taxon>
        <taxon>Asterales</taxon>
        <taxon>Asteraceae</taxon>
        <taxon>Cichorioideae</taxon>
        <taxon>Cichorieae</taxon>
        <taxon>Lactucinae</taxon>
        <taxon>Lactuca</taxon>
    </lineage>
</organism>
<accession>A0AAU9NX27</accession>
<evidence type="ECO:0000313" key="2">
    <source>
        <dbReference type="Proteomes" id="UP001157418"/>
    </source>
</evidence>
<sequence length="79" mass="8947">MVKGIAALLPQALNDFLGILVSRGNQIISIAFLIPQINQSYYVIIDRSFVVRRLLHQPVDFSRSASSLPRSSLNQRYYP</sequence>
<dbReference type="AlphaFoldDB" id="A0AAU9NX27"/>
<dbReference type="Proteomes" id="UP001157418">
    <property type="component" value="Unassembled WGS sequence"/>
</dbReference>
<proteinExistence type="predicted"/>
<keyword evidence="2" id="KW-1185">Reference proteome</keyword>
<comment type="caution">
    <text evidence="1">The sequence shown here is derived from an EMBL/GenBank/DDBJ whole genome shotgun (WGS) entry which is preliminary data.</text>
</comment>
<protein>
    <submittedName>
        <fullName evidence="1">Uncharacterized protein</fullName>
    </submittedName>
</protein>
<evidence type="ECO:0000313" key="1">
    <source>
        <dbReference type="EMBL" id="CAH1442537.1"/>
    </source>
</evidence>
<gene>
    <name evidence="1" type="ORF">LVIROSA_LOCUS28516</name>
</gene>